<feature type="transmembrane region" description="Helical" evidence="1">
    <location>
        <begin position="263"/>
        <end position="281"/>
    </location>
</feature>
<evidence type="ECO:0000256" key="1">
    <source>
        <dbReference type="SAM" id="Phobius"/>
    </source>
</evidence>
<feature type="transmembrane region" description="Helical" evidence="1">
    <location>
        <begin position="451"/>
        <end position="469"/>
    </location>
</feature>
<organism evidence="2 3">
    <name type="scientific">Virgibacillus byunsanensis</name>
    <dbReference type="NCBI Taxonomy" id="570945"/>
    <lineage>
        <taxon>Bacteria</taxon>
        <taxon>Bacillati</taxon>
        <taxon>Bacillota</taxon>
        <taxon>Bacilli</taxon>
        <taxon>Bacillales</taxon>
        <taxon>Bacillaceae</taxon>
        <taxon>Virgibacillus</taxon>
    </lineage>
</organism>
<feature type="transmembrane region" description="Helical" evidence="1">
    <location>
        <begin position="370"/>
        <end position="396"/>
    </location>
</feature>
<feature type="transmembrane region" description="Helical" evidence="1">
    <location>
        <begin position="32"/>
        <end position="50"/>
    </location>
</feature>
<feature type="transmembrane region" description="Helical" evidence="1">
    <location>
        <begin position="287"/>
        <end position="303"/>
    </location>
</feature>
<sequence>MKRFIKWGLRLSISFYALLHFFTYFYEVEMLLILLSISGILMLLFAAMMFKVSQFKLPLFLFLVGVTVLTVSDGSVVSGMFDGFLQMRSIIGLLIIVPMISWVLRDEPYIEEIMAFAHRGIDTSRKFYFGIVSFTQIISYFLLFGSIPMMHKFITVILKNQKGEAWENFKGTALLRAFALSTLWVISIPSFIFAVETMGATLWIAILQGFGIAVIGTVIAVIFSYFQEKKYGVNLTAAIQTEIDTVLRSYSDKEEMKKKVQEFLLLFVSLFGSIFLLHAIFGVNLMMIIPIVVIIWTGVYYLVKKRTKKLMFEAKRYVAEDMTKQSYQLSVLLAAGVLIFGLNQTGFATIVIDGVYYIQEIFPLINFLYLLPFIVILLGFLGLGPLTVMVLVAGLLGNIALPFPPELIVLAITSGSVISILLSPVIMPVIVLSASNGLGLFKNGVQFNYKYAIVFYIVVQIYVQVMVQVW</sequence>
<proteinExistence type="predicted"/>
<evidence type="ECO:0000313" key="2">
    <source>
        <dbReference type="EMBL" id="MFD1037426.1"/>
    </source>
</evidence>
<reference evidence="3" key="1">
    <citation type="journal article" date="2019" name="Int. J. Syst. Evol. Microbiol.">
        <title>The Global Catalogue of Microorganisms (GCM) 10K type strain sequencing project: providing services to taxonomists for standard genome sequencing and annotation.</title>
        <authorList>
            <consortium name="The Broad Institute Genomics Platform"/>
            <consortium name="The Broad Institute Genome Sequencing Center for Infectious Disease"/>
            <person name="Wu L."/>
            <person name="Ma J."/>
        </authorList>
    </citation>
    <scope>NUCLEOTIDE SEQUENCE [LARGE SCALE GENOMIC DNA]</scope>
    <source>
        <strain evidence="3">CCUG 56754</strain>
    </source>
</reference>
<feature type="transmembrane region" description="Helical" evidence="1">
    <location>
        <begin position="127"/>
        <end position="154"/>
    </location>
</feature>
<feature type="transmembrane region" description="Helical" evidence="1">
    <location>
        <begin position="7"/>
        <end position="26"/>
    </location>
</feature>
<feature type="transmembrane region" description="Helical" evidence="1">
    <location>
        <begin position="174"/>
        <end position="195"/>
    </location>
</feature>
<dbReference type="EMBL" id="JBHTKJ010000007">
    <property type="protein sequence ID" value="MFD1037426.1"/>
    <property type="molecule type" value="Genomic_DNA"/>
</dbReference>
<feature type="transmembrane region" description="Helical" evidence="1">
    <location>
        <begin position="408"/>
        <end position="431"/>
    </location>
</feature>
<evidence type="ECO:0008006" key="4">
    <source>
        <dbReference type="Google" id="ProtNLM"/>
    </source>
</evidence>
<feature type="transmembrane region" description="Helical" evidence="1">
    <location>
        <begin position="202"/>
        <end position="225"/>
    </location>
</feature>
<name>A0ABW3LGC5_9BACI</name>
<keyword evidence="1" id="KW-0472">Membrane</keyword>
<comment type="caution">
    <text evidence="2">The sequence shown here is derived from an EMBL/GenBank/DDBJ whole genome shotgun (WGS) entry which is preliminary data.</text>
</comment>
<keyword evidence="1" id="KW-1133">Transmembrane helix</keyword>
<evidence type="ECO:0000313" key="3">
    <source>
        <dbReference type="Proteomes" id="UP001597040"/>
    </source>
</evidence>
<accession>A0ABW3LGC5</accession>
<dbReference type="RefSeq" id="WP_390359460.1">
    <property type="nucleotide sequence ID" value="NZ_JBHTKJ010000007.1"/>
</dbReference>
<feature type="transmembrane region" description="Helical" evidence="1">
    <location>
        <begin position="331"/>
        <end position="358"/>
    </location>
</feature>
<feature type="transmembrane region" description="Helical" evidence="1">
    <location>
        <begin position="57"/>
        <end position="81"/>
    </location>
</feature>
<keyword evidence="3" id="KW-1185">Reference proteome</keyword>
<keyword evidence="1" id="KW-0812">Transmembrane</keyword>
<dbReference type="Proteomes" id="UP001597040">
    <property type="component" value="Unassembled WGS sequence"/>
</dbReference>
<protein>
    <recommendedName>
        <fullName evidence="4">Permease</fullName>
    </recommendedName>
</protein>
<gene>
    <name evidence="2" type="ORF">ACFQ3N_03165</name>
</gene>